<gene>
    <name evidence="15" type="ORF">K8V00_04680</name>
</gene>
<comment type="function">
    <text evidence="12">Involved in the regulation of capsular polysaccharide biosynthesis. Autophosphorylation of CpsD attenuates its activity and reduces the level of encapsulation. May be part of a complex that directs the coordinated polymerization and export to the cell surface of the capsular polysaccharide.</text>
</comment>
<dbReference type="SUPFAM" id="SSF52540">
    <property type="entry name" value="P-loop containing nucleoside triphosphate hydrolases"/>
    <property type="match status" value="1"/>
</dbReference>
<evidence type="ECO:0000259" key="14">
    <source>
        <dbReference type="Pfam" id="PF13614"/>
    </source>
</evidence>
<keyword evidence="11" id="KW-0270">Exopolysaccharide synthesis</keyword>
<evidence type="ECO:0000256" key="11">
    <source>
        <dbReference type="ARBA" id="ARBA00023169"/>
    </source>
</evidence>
<reference evidence="15" key="1">
    <citation type="journal article" date="2021" name="PeerJ">
        <title>Extensive microbial diversity within the chicken gut microbiome revealed by metagenomics and culture.</title>
        <authorList>
            <person name="Gilroy R."/>
            <person name="Ravi A."/>
            <person name="Getino M."/>
            <person name="Pursley I."/>
            <person name="Horton D.L."/>
            <person name="Alikhan N.F."/>
            <person name="Baker D."/>
            <person name="Gharbi K."/>
            <person name="Hall N."/>
            <person name="Watson M."/>
            <person name="Adriaenssens E.M."/>
            <person name="Foster-Nyarko E."/>
            <person name="Jarju S."/>
            <person name="Secka A."/>
            <person name="Antonio M."/>
            <person name="Oren A."/>
            <person name="Chaudhuri R.R."/>
            <person name="La Ragione R."/>
            <person name="Hildebrand F."/>
            <person name="Pallen M.J."/>
        </authorList>
    </citation>
    <scope>NUCLEOTIDE SEQUENCE</scope>
    <source>
        <strain evidence="15">CHK174-6876</strain>
    </source>
</reference>
<evidence type="ECO:0000256" key="5">
    <source>
        <dbReference type="ARBA" id="ARBA00022679"/>
    </source>
</evidence>
<dbReference type="GO" id="GO:0042802">
    <property type="term" value="F:identical protein binding"/>
    <property type="evidence" value="ECO:0007669"/>
    <property type="project" value="UniProtKB-ARBA"/>
</dbReference>
<evidence type="ECO:0000256" key="12">
    <source>
        <dbReference type="ARBA" id="ARBA00024964"/>
    </source>
</evidence>
<evidence type="ECO:0000256" key="3">
    <source>
        <dbReference type="ARBA" id="ARBA00011903"/>
    </source>
</evidence>
<evidence type="ECO:0000313" key="15">
    <source>
        <dbReference type="EMBL" id="HJE96896.1"/>
    </source>
</evidence>
<dbReference type="GO" id="GO:0005886">
    <property type="term" value="C:plasma membrane"/>
    <property type="evidence" value="ECO:0007669"/>
    <property type="project" value="TreeGrafter"/>
</dbReference>
<name>A0A921F8F3_9LACO</name>
<feature type="domain" description="AAA" evidence="14">
    <location>
        <begin position="63"/>
        <end position="192"/>
    </location>
</feature>
<dbReference type="CDD" id="cd05387">
    <property type="entry name" value="BY-kinase"/>
    <property type="match status" value="1"/>
</dbReference>
<dbReference type="NCBIfam" id="TIGR01007">
    <property type="entry name" value="eps_fam"/>
    <property type="match status" value="1"/>
</dbReference>
<organism evidence="15 16">
    <name type="scientific">Ligilactobacillus acidipiscis</name>
    <dbReference type="NCBI Taxonomy" id="89059"/>
    <lineage>
        <taxon>Bacteria</taxon>
        <taxon>Bacillati</taxon>
        <taxon>Bacillota</taxon>
        <taxon>Bacilli</taxon>
        <taxon>Lactobacillales</taxon>
        <taxon>Lactobacillaceae</taxon>
        <taxon>Ligilactobacillus</taxon>
    </lineage>
</organism>
<dbReference type="GO" id="GO:0000271">
    <property type="term" value="P:polysaccharide biosynthetic process"/>
    <property type="evidence" value="ECO:0007669"/>
    <property type="project" value="UniProtKB-KW"/>
</dbReference>
<evidence type="ECO:0000256" key="4">
    <source>
        <dbReference type="ARBA" id="ARBA00019200"/>
    </source>
</evidence>
<dbReference type="InterPro" id="IPR005702">
    <property type="entry name" value="Wzc-like_C"/>
</dbReference>
<proteinExistence type="inferred from homology"/>
<keyword evidence="6" id="KW-0547">Nucleotide-binding</keyword>
<comment type="catalytic activity">
    <reaction evidence="13">
        <text>L-tyrosyl-[protein] + ATP = O-phospho-L-tyrosyl-[protein] + ADP + H(+)</text>
        <dbReference type="Rhea" id="RHEA:10596"/>
        <dbReference type="Rhea" id="RHEA-COMP:10136"/>
        <dbReference type="Rhea" id="RHEA-COMP:20101"/>
        <dbReference type="ChEBI" id="CHEBI:15378"/>
        <dbReference type="ChEBI" id="CHEBI:30616"/>
        <dbReference type="ChEBI" id="CHEBI:46858"/>
        <dbReference type="ChEBI" id="CHEBI:61978"/>
        <dbReference type="ChEBI" id="CHEBI:456216"/>
        <dbReference type="EC" id="2.7.10.2"/>
    </reaction>
</comment>
<evidence type="ECO:0000256" key="2">
    <source>
        <dbReference type="ARBA" id="ARBA00007316"/>
    </source>
</evidence>
<evidence type="ECO:0000313" key="16">
    <source>
        <dbReference type="Proteomes" id="UP000707535"/>
    </source>
</evidence>
<evidence type="ECO:0000256" key="7">
    <source>
        <dbReference type="ARBA" id="ARBA00022777"/>
    </source>
</evidence>
<dbReference type="Gene3D" id="3.40.50.300">
    <property type="entry name" value="P-loop containing nucleotide triphosphate hydrolases"/>
    <property type="match status" value="1"/>
</dbReference>
<accession>A0A921F8F3</accession>
<dbReference type="InterPro" id="IPR025669">
    <property type="entry name" value="AAA_dom"/>
</dbReference>
<reference evidence="15" key="2">
    <citation type="submission" date="2021-09" db="EMBL/GenBank/DDBJ databases">
        <authorList>
            <person name="Gilroy R."/>
        </authorList>
    </citation>
    <scope>NUCLEOTIDE SEQUENCE</scope>
    <source>
        <strain evidence="15">CHK174-6876</strain>
    </source>
</reference>
<comment type="caution">
    <text evidence="15">The sequence shown here is derived from an EMBL/GenBank/DDBJ whole genome shotgun (WGS) entry which is preliminary data.</text>
</comment>
<dbReference type="GO" id="GO:0005524">
    <property type="term" value="F:ATP binding"/>
    <property type="evidence" value="ECO:0007669"/>
    <property type="project" value="UniProtKB-KW"/>
</dbReference>
<evidence type="ECO:0000256" key="8">
    <source>
        <dbReference type="ARBA" id="ARBA00022840"/>
    </source>
</evidence>
<sequence length="240" mass="26172">MNLFKKRKLETDSMEKGVKLVTVSSPSSPTAEQFNTVRTNIRFSSADKQYHSLMLTSATASEGKSTIAGNLAVSFARQGMKTLLVDADLRRPTINATFGISDSRGLTNYLTEKSFDINQIIYETSNKGLFVMPSGPIPPNPSELIGSHRMEHLIENLAKQVDMIIYDAPPLLSVTDSQILSTKVDGTIMVVRENVAEKEAVKKGTDLLKQVGANIVGSVLNDVKNTGTGYYGYYGSTDKP</sequence>
<protein>
    <recommendedName>
        <fullName evidence="4">Tyrosine-protein kinase CpsD</fullName>
        <ecNumber evidence="3">2.7.10.2</ecNumber>
    </recommendedName>
</protein>
<dbReference type="Proteomes" id="UP000707535">
    <property type="component" value="Unassembled WGS sequence"/>
</dbReference>
<dbReference type="FunFam" id="3.40.50.300:FF:000527">
    <property type="entry name" value="Tyrosine-protein kinase etk"/>
    <property type="match status" value="1"/>
</dbReference>
<evidence type="ECO:0000256" key="13">
    <source>
        <dbReference type="ARBA" id="ARBA00051245"/>
    </source>
</evidence>
<keyword evidence="8" id="KW-0067">ATP-binding</keyword>
<keyword evidence="10" id="KW-0829">Tyrosine-protein kinase</keyword>
<evidence type="ECO:0000256" key="9">
    <source>
        <dbReference type="ARBA" id="ARBA00022903"/>
    </source>
</evidence>
<dbReference type="Pfam" id="PF13614">
    <property type="entry name" value="AAA_31"/>
    <property type="match status" value="1"/>
</dbReference>
<evidence type="ECO:0000256" key="10">
    <source>
        <dbReference type="ARBA" id="ARBA00023137"/>
    </source>
</evidence>
<dbReference type="PANTHER" id="PTHR32309">
    <property type="entry name" value="TYROSINE-PROTEIN KINASE"/>
    <property type="match status" value="1"/>
</dbReference>
<dbReference type="InterPro" id="IPR027417">
    <property type="entry name" value="P-loop_NTPase"/>
</dbReference>
<keyword evidence="7 15" id="KW-0418">Kinase</keyword>
<keyword evidence="9" id="KW-0972">Capsule biogenesis/degradation</keyword>
<comment type="pathway">
    <text evidence="1">Capsule biogenesis; capsule polysaccharide biosynthesis.</text>
</comment>
<dbReference type="AlphaFoldDB" id="A0A921F8F3"/>
<dbReference type="PANTHER" id="PTHR32309:SF13">
    <property type="entry name" value="FERRIC ENTEROBACTIN TRANSPORT PROTEIN FEPE"/>
    <property type="match status" value="1"/>
</dbReference>
<evidence type="ECO:0000256" key="6">
    <source>
        <dbReference type="ARBA" id="ARBA00022741"/>
    </source>
</evidence>
<dbReference type="EC" id="2.7.10.2" evidence="3"/>
<dbReference type="EMBL" id="DYXG01000039">
    <property type="protein sequence ID" value="HJE96896.1"/>
    <property type="molecule type" value="Genomic_DNA"/>
</dbReference>
<dbReference type="InterPro" id="IPR050445">
    <property type="entry name" value="Bact_polysacc_biosynth/exp"/>
</dbReference>
<evidence type="ECO:0000256" key="1">
    <source>
        <dbReference type="ARBA" id="ARBA00005132"/>
    </source>
</evidence>
<keyword evidence="5" id="KW-0808">Transferase</keyword>
<dbReference type="GO" id="GO:0004715">
    <property type="term" value="F:non-membrane spanning protein tyrosine kinase activity"/>
    <property type="evidence" value="ECO:0007669"/>
    <property type="project" value="UniProtKB-EC"/>
</dbReference>
<comment type="similarity">
    <text evidence="2">Belongs to the CpsD/CapB family.</text>
</comment>